<protein>
    <submittedName>
        <fullName evidence="8">Calponin-homology (CH) domain-containing protein</fullName>
    </submittedName>
</protein>
<dbReference type="InterPro" id="IPR022613">
    <property type="entry name" value="CH_CAMSAP_2"/>
</dbReference>
<feature type="domain" description="Calponin-homology (CH)" evidence="5">
    <location>
        <begin position="177"/>
        <end position="311"/>
    </location>
</feature>
<dbReference type="PANTHER" id="PTHR21595">
    <property type="entry name" value="PATRONIN"/>
    <property type="match status" value="1"/>
</dbReference>
<feature type="compositionally biased region" description="Polar residues" evidence="4">
    <location>
        <begin position="360"/>
        <end position="379"/>
    </location>
</feature>
<comment type="domain">
    <text evidence="2">The CKK domain binds microtubules.</text>
</comment>
<dbReference type="PROSITE" id="PS50021">
    <property type="entry name" value="CH"/>
    <property type="match status" value="1"/>
</dbReference>
<comment type="similarity">
    <text evidence="2">Belongs to the CAMSAP1 family.</text>
</comment>
<dbReference type="InterPro" id="IPR058042">
    <property type="entry name" value="CAMSAP_N"/>
</dbReference>
<dbReference type="GO" id="GO:0031122">
    <property type="term" value="P:cytoplasmic microtubule organization"/>
    <property type="evidence" value="ECO:0007669"/>
    <property type="project" value="TreeGrafter"/>
</dbReference>
<feature type="compositionally biased region" description="Low complexity" evidence="4">
    <location>
        <begin position="733"/>
        <end position="750"/>
    </location>
</feature>
<feature type="compositionally biased region" description="Low complexity" evidence="4">
    <location>
        <begin position="800"/>
        <end position="825"/>
    </location>
</feature>
<feature type="region of interest" description="Disordered" evidence="4">
    <location>
        <begin position="733"/>
        <end position="864"/>
    </location>
</feature>
<keyword evidence="7" id="KW-1185">Reference proteome</keyword>
<dbReference type="Proteomes" id="UP000887566">
    <property type="component" value="Unplaced"/>
</dbReference>
<dbReference type="PANTHER" id="PTHR21595:SF0">
    <property type="entry name" value="PATRONIN"/>
    <property type="match status" value="1"/>
</dbReference>
<evidence type="ECO:0000259" key="6">
    <source>
        <dbReference type="PROSITE" id="PS51508"/>
    </source>
</evidence>
<dbReference type="InterPro" id="IPR036872">
    <property type="entry name" value="CH_dom_sf"/>
</dbReference>
<dbReference type="GO" id="GO:0051011">
    <property type="term" value="F:microtubule minus-end binding"/>
    <property type="evidence" value="ECO:0007669"/>
    <property type="project" value="TreeGrafter"/>
</dbReference>
<keyword evidence="3" id="KW-0175">Coiled coil</keyword>
<dbReference type="Pfam" id="PF25532">
    <property type="entry name" value="CH_CAMSAP2_N"/>
    <property type="match status" value="1"/>
</dbReference>
<name>A0A914WAP4_9BILA</name>
<feature type="domain" description="CKK" evidence="6">
    <location>
        <begin position="1013"/>
        <end position="1041"/>
    </location>
</feature>
<dbReference type="InterPro" id="IPR014797">
    <property type="entry name" value="CKK_CAMSAP"/>
</dbReference>
<evidence type="ECO:0000313" key="7">
    <source>
        <dbReference type="Proteomes" id="UP000887566"/>
    </source>
</evidence>
<evidence type="ECO:0000259" key="5">
    <source>
        <dbReference type="PROSITE" id="PS50021"/>
    </source>
</evidence>
<reference evidence="8" key="1">
    <citation type="submission" date="2022-11" db="UniProtKB">
        <authorList>
            <consortium name="WormBaseParasite"/>
        </authorList>
    </citation>
    <scope>IDENTIFICATION</scope>
</reference>
<dbReference type="GO" id="GO:0007026">
    <property type="term" value="P:negative regulation of microtubule depolymerization"/>
    <property type="evidence" value="ECO:0007669"/>
    <property type="project" value="TreeGrafter"/>
</dbReference>
<organism evidence="7 8">
    <name type="scientific">Plectus sambesii</name>
    <dbReference type="NCBI Taxonomy" id="2011161"/>
    <lineage>
        <taxon>Eukaryota</taxon>
        <taxon>Metazoa</taxon>
        <taxon>Ecdysozoa</taxon>
        <taxon>Nematoda</taxon>
        <taxon>Chromadorea</taxon>
        <taxon>Plectida</taxon>
        <taxon>Plectina</taxon>
        <taxon>Plectoidea</taxon>
        <taxon>Plectidae</taxon>
        <taxon>Plectus</taxon>
    </lineage>
</organism>
<evidence type="ECO:0000256" key="4">
    <source>
        <dbReference type="SAM" id="MobiDB-lite"/>
    </source>
</evidence>
<sequence length="1041" mass="115699">MNGNHNDDDEASLGNHDVPEIIPLDSYNIEEGKLRASVRWLIAKVYERNIPDQLINPFYRDDSGVLHLQPAVLNSLTSGSLYCQAAAKIFQDQAFLQQSHGAVIQALQRASIEVVDTHDNARVTETMLTIDNPWKPTGHLSIIDGLMTAHMRQVINIRKAVDAVKQYTSVDKREEPMDPVDALLFWINKICLLVRDDMEKVPMPGRHSNDVSSAPVVPEMEDLYEDMCDGACVCALIAFYKPQQLKMESICFNDPMGIGDCAYNLSLLKQFCERHLPWNPFHFATEDILYLHENLQPNVNAFLADLFQFFEGDNGRAATVSSPPAVPGSRRFAPIQAIPDLRQQNRQNRSQHPPRVKNTLPATTGMSSVSPSLMNSADSLMTNRSTDSLRYQTYSKKTAPTGGFVKSPTTNFGELMQRSPDKNLMAQSYLRSDSMPARAGIRLALEEKRREHERRKLLESSLHEVERQQKGKEAFFTLMGKNVPSAVDKLNLPGDQNGSPMRRLRATSDAGNGAAVDSPSSRQIEALNKTVQTLQEKVERMSAQQQHLARQMDDKPTSMMSHAVSQPVVFSSAVLPPHHQSQRIYAQPFAVAQPTVPLSVSPPSASGFFVSHGEPQPPVDLSMSPSQSSYAVGSNTFRLHDEQAAASRLDPQLELNRNLTSWGMAYKPGQPARSTRRTWENQTFVKSELDLVNRPDIVPQVVSHHDVVYQDGMNVDDRQSMYDQQAHMYMQPSALSAARSSRTSSQGSRPPSYPSVQEPAFYAVSPNHQGQHAQSGFARMGSDSWAHQADSSSSGGGSIGSPKPLSMSQSQTQPSPSSSATLQPPGKAKSEEPQPVRDRSPAGFVVEGVATDSNASRRTREMEAKREALMAKTLRRKEQIDQKVEEIEAKNAEKRMEEQKKMEMIENRKFEKEMRRQKVLEEYQRRKAEQEALDRNMATPTSGSANTTPRTNRGHSQPPVVRPKSQLVPGQQRAVPPRNRPQSSAVDTPGSVDENMDSVGRHVMTVSSIAEPTLKLFSKPSPKSNRNIIINALQYSVFAGA</sequence>
<dbReference type="SUPFAM" id="SSF47576">
    <property type="entry name" value="Calponin-homology domain, CH-domain"/>
    <property type="match status" value="1"/>
</dbReference>
<dbReference type="AlphaFoldDB" id="A0A914WAP4"/>
<dbReference type="GO" id="GO:0005516">
    <property type="term" value="F:calmodulin binding"/>
    <property type="evidence" value="ECO:0007669"/>
    <property type="project" value="InterPro"/>
</dbReference>
<feature type="coiled-coil region" evidence="3">
    <location>
        <begin position="524"/>
        <end position="551"/>
    </location>
</feature>
<keyword evidence="1" id="KW-0963">Cytoplasm</keyword>
<accession>A0A914WAP4</accession>
<dbReference type="PROSITE" id="PS51508">
    <property type="entry name" value="CKK"/>
    <property type="match status" value="1"/>
</dbReference>
<dbReference type="WBParaSite" id="PSAMB.scaffold3415size18364.g21369.t1">
    <property type="protein sequence ID" value="PSAMB.scaffold3415size18364.g21369.t1"/>
    <property type="gene ID" value="PSAMB.scaffold3415size18364.g21369"/>
</dbReference>
<feature type="coiled-coil region" evidence="3">
    <location>
        <begin position="870"/>
        <end position="913"/>
    </location>
</feature>
<proteinExistence type="inferred from homology"/>
<dbReference type="InterPro" id="IPR001715">
    <property type="entry name" value="CH_dom"/>
</dbReference>
<feature type="compositionally biased region" description="Basic and acidic residues" evidence="4">
    <location>
        <begin position="828"/>
        <end position="840"/>
    </location>
</feature>
<evidence type="ECO:0000256" key="1">
    <source>
        <dbReference type="ARBA" id="ARBA00022490"/>
    </source>
</evidence>
<dbReference type="InterPro" id="IPR032940">
    <property type="entry name" value="CAMSAP"/>
</dbReference>
<feature type="region of interest" description="Disordered" evidence="4">
    <location>
        <begin position="928"/>
        <end position="996"/>
    </location>
</feature>
<dbReference type="Pfam" id="PF11971">
    <property type="entry name" value="CAMSAP_CH"/>
    <property type="match status" value="1"/>
</dbReference>
<evidence type="ECO:0000256" key="2">
    <source>
        <dbReference type="PROSITE-ProRule" id="PRU00841"/>
    </source>
</evidence>
<evidence type="ECO:0000313" key="8">
    <source>
        <dbReference type="WBParaSite" id="PSAMB.scaffold3415size18364.g21369.t1"/>
    </source>
</evidence>
<evidence type="ECO:0000256" key="3">
    <source>
        <dbReference type="SAM" id="Coils"/>
    </source>
</evidence>
<feature type="compositionally biased region" description="Polar residues" evidence="4">
    <location>
        <begin position="938"/>
        <end position="955"/>
    </location>
</feature>
<feature type="region of interest" description="Disordered" evidence="4">
    <location>
        <begin position="343"/>
        <end position="379"/>
    </location>
</feature>
<dbReference type="GO" id="GO:0036449">
    <property type="term" value="C:microtubule minus-end"/>
    <property type="evidence" value="ECO:0007669"/>
    <property type="project" value="TreeGrafter"/>
</dbReference>
<keyword evidence="2" id="KW-0493">Microtubule</keyword>